<accession>A0A9P6JBV4</accession>
<comment type="caution">
    <text evidence="2">The sequence shown here is derived from an EMBL/GenBank/DDBJ whole genome shotgun (WGS) entry which is preliminary data.</text>
</comment>
<sequence length="522" mass="57573">MDKDSFEAAMRIIRLALQDRINHTAQTALANDILCTAVGLRSASLVDQLLLSENDIARIESIFHHSSRFNQLDLLSIGQDHVFVIHRELLLQDIYDFLSYSPKGLQRVFVNVDYRLPQPEIIPGNRYKPLEDYLREVLLPEIKHRIATWDQAECVSRPLDISAALSMVTLVGWLSSYPVNYVHPTRERSDKRKLEAGDNNDNNDDNDDDDQDCGRNCLANQLLVLTSVQLEPSETINGLKDHLMMSFSYPAELAERFMDRSLLSPESPCSPSEPSESCWPGTKASKNVRAGGGGSEGQVDAGDNDDDEDDDGQEFVDASDAEFTEPEGDPEENPSTLGTSGQESAMSSSSENPSSPLKISVTSAATTATVPTTLSATSPTTTTTTTTATTDTICLPDCHPDCMPGSLAEATTTTTLQTQFNPQSQPPPQPQPNSSRPRSLQGRPRSHTYAHPEKPVVSRPRSRRLPSSASYDQNKPLPFNNPDILAAGRSFLHQLHTRFQKQTVWKAWEVGQEKVTLPVVAM</sequence>
<evidence type="ECO:0000313" key="2">
    <source>
        <dbReference type="EMBL" id="KAF9966684.1"/>
    </source>
</evidence>
<reference evidence="2" key="1">
    <citation type="journal article" date="2020" name="Fungal Divers.">
        <title>Resolving the Mortierellaceae phylogeny through synthesis of multi-gene phylogenetics and phylogenomics.</title>
        <authorList>
            <person name="Vandepol N."/>
            <person name="Liber J."/>
            <person name="Desiro A."/>
            <person name="Na H."/>
            <person name="Kennedy M."/>
            <person name="Barry K."/>
            <person name="Grigoriev I.V."/>
            <person name="Miller A.N."/>
            <person name="O'Donnell K."/>
            <person name="Stajich J.E."/>
            <person name="Bonito G."/>
        </authorList>
    </citation>
    <scope>NUCLEOTIDE SEQUENCE</scope>
    <source>
        <strain evidence="2">CK1249</strain>
    </source>
</reference>
<feature type="region of interest" description="Disordered" evidence="1">
    <location>
        <begin position="372"/>
        <end position="394"/>
    </location>
</feature>
<proteinExistence type="predicted"/>
<feature type="compositionally biased region" description="Acidic residues" evidence="1">
    <location>
        <begin position="201"/>
        <end position="211"/>
    </location>
</feature>
<name>A0A9P6JBV4_MORAP</name>
<dbReference type="Proteomes" id="UP000738359">
    <property type="component" value="Unassembled WGS sequence"/>
</dbReference>
<dbReference type="Pfam" id="PF14953">
    <property type="entry name" value="DUF4504"/>
    <property type="match status" value="1"/>
</dbReference>
<dbReference type="OrthoDB" id="2395010at2759"/>
<feature type="compositionally biased region" description="Acidic residues" evidence="1">
    <location>
        <begin position="302"/>
        <end position="332"/>
    </location>
</feature>
<keyword evidence="3" id="KW-1185">Reference proteome</keyword>
<feature type="region of interest" description="Disordered" evidence="1">
    <location>
        <begin position="262"/>
        <end position="358"/>
    </location>
</feature>
<dbReference type="PANTHER" id="PTHR31366:SF2">
    <property type="entry name" value="UPF0739 PROTEIN C1ORF74"/>
    <property type="match status" value="1"/>
</dbReference>
<dbReference type="InterPro" id="IPR027850">
    <property type="entry name" value="DUF4504"/>
</dbReference>
<feature type="compositionally biased region" description="Low complexity" evidence="1">
    <location>
        <begin position="262"/>
        <end position="278"/>
    </location>
</feature>
<dbReference type="PANTHER" id="PTHR31366">
    <property type="entry name" value="UPF0739 PROTEIN C1ORF74"/>
    <property type="match status" value="1"/>
</dbReference>
<feature type="compositionally biased region" description="Low complexity" evidence="1">
    <location>
        <begin position="372"/>
        <end position="390"/>
    </location>
</feature>
<evidence type="ECO:0000256" key="1">
    <source>
        <dbReference type="SAM" id="MobiDB-lite"/>
    </source>
</evidence>
<organism evidence="2 3">
    <name type="scientific">Mortierella alpina</name>
    <name type="common">Oleaginous fungus</name>
    <name type="synonym">Mortierella renispora</name>
    <dbReference type="NCBI Taxonomy" id="64518"/>
    <lineage>
        <taxon>Eukaryota</taxon>
        <taxon>Fungi</taxon>
        <taxon>Fungi incertae sedis</taxon>
        <taxon>Mucoromycota</taxon>
        <taxon>Mortierellomycotina</taxon>
        <taxon>Mortierellomycetes</taxon>
        <taxon>Mortierellales</taxon>
        <taxon>Mortierellaceae</taxon>
        <taxon>Mortierella</taxon>
    </lineage>
</organism>
<feature type="region of interest" description="Disordered" evidence="1">
    <location>
        <begin position="185"/>
        <end position="212"/>
    </location>
</feature>
<dbReference type="AlphaFoldDB" id="A0A9P6JBV4"/>
<dbReference type="EMBL" id="JAAAHY010000136">
    <property type="protein sequence ID" value="KAF9966684.1"/>
    <property type="molecule type" value="Genomic_DNA"/>
</dbReference>
<feature type="region of interest" description="Disordered" evidence="1">
    <location>
        <begin position="417"/>
        <end position="478"/>
    </location>
</feature>
<feature type="compositionally biased region" description="Low complexity" evidence="1">
    <location>
        <begin position="340"/>
        <end position="358"/>
    </location>
</feature>
<feature type="compositionally biased region" description="Basic and acidic residues" evidence="1">
    <location>
        <begin position="185"/>
        <end position="196"/>
    </location>
</feature>
<protein>
    <submittedName>
        <fullName evidence="2">Uncharacterized protein</fullName>
    </submittedName>
</protein>
<gene>
    <name evidence="2" type="ORF">BGZ70_001583</name>
</gene>
<evidence type="ECO:0000313" key="3">
    <source>
        <dbReference type="Proteomes" id="UP000738359"/>
    </source>
</evidence>